<feature type="transmembrane region" description="Helical" evidence="3">
    <location>
        <begin position="1139"/>
        <end position="1161"/>
    </location>
</feature>
<evidence type="ECO:0000256" key="3">
    <source>
        <dbReference type="SAM" id="Phobius"/>
    </source>
</evidence>
<feature type="compositionally biased region" description="Basic and acidic residues" evidence="2">
    <location>
        <begin position="974"/>
        <end position="983"/>
    </location>
</feature>
<feature type="compositionally biased region" description="Polar residues" evidence="2">
    <location>
        <begin position="1464"/>
        <end position="1490"/>
    </location>
</feature>
<feature type="compositionally biased region" description="Low complexity" evidence="2">
    <location>
        <begin position="351"/>
        <end position="368"/>
    </location>
</feature>
<feature type="transmembrane region" description="Helical" evidence="3">
    <location>
        <begin position="1946"/>
        <end position="1966"/>
    </location>
</feature>
<keyword evidence="3" id="KW-1133">Transmembrane helix</keyword>
<gene>
    <name evidence="4" type="ORF">CVV64_16445</name>
</gene>
<name>A0A2N1PKV7_9BACT</name>
<keyword evidence="3" id="KW-0812">Transmembrane</keyword>
<evidence type="ECO:0000256" key="2">
    <source>
        <dbReference type="SAM" id="MobiDB-lite"/>
    </source>
</evidence>
<comment type="caution">
    <text evidence="4">The sequence shown here is derived from an EMBL/GenBank/DDBJ whole genome shotgun (WGS) entry which is preliminary data.</text>
</comment>
<dbReference type="Gene3D" id="3.30.700.10">
    <property type="entry name" value="Glycoprotein, Type 4 Pilin"/>
    <property type="match status" value="1"/>
</dbReference>
<evidence type="ECO:0000256" key="1">
    <source>
        <dbReference type="SAM" id="Coils"/>
    </source>
</evidence>
<evidence type="ECO:0000313" key="5">
    <source>
        <dbReference type="Proteomes" id="UP000233256"/>
    </source>
</evidence>
<dbReference type="EMBL" id="PGXC01000029">
    <property type="protein sequence ID" value="PKK88959.1"/>
    <property type="molecule type" value="Genomic_DNA"/>
</dbReference>
<feature type="compositionally biased region" description="Basic residues" evidence="2">
    <location>
        <begin position="984"/>
        <end position="994"/>
    </location>
</feature>
<protein>
    <submittedName>
        <fullName evidence="4">Uncharacterized protein</fullName>
    </submittedName>
</protein>
<feature type="transmembrane region" description="Helical" evidence="3">
    <location>
        <begin position="816"/>
        <end position="840"/>
    </location>
</feature>
<reference evidence="4 5" key="1">
    <citation type="journal article" date="2017" name="ISME J.">
        <title>Potential for microbial H2 and metal transformations associated with novel bacteria and archaea in deep terrestrial subsurface sediments.</title>
        <authorList>
            <person name="Hernsdorf A.W."/>
            <person name="Amano Y."/>
            <person name="Miyakawa K."/>
            <person name="Ise K."/>
            <person name="Suzuki Y."/>
            <person name="Anantharaman K."/>
            <person name="Probst A."/>
            <person name="Burstein D."/>
            <person name="Thomas B.C."/>
            <person name="Banfield J.F."/>
        </authorList>
    </citation>
    <scope>NUCLEOTIDE SEQUENCE [LARGE SCALE GENOMIC DNA]</scope>
    <source>
        <strain evidence="4">HGW-Wallbacteria-1</strain>
    </source>
</reference>
<feature type="transmembrane region" description="Helical" evidence="3">
    <location>
        <begin position="1182"/>
        <end position="1202"/>
    </location>
</feature>
<feature type="compositionally biased region" description="Basic and acidic residues" evidence="2">
    <location>
        <begin position="1492"/>
        <end position="1504"/>
    </location>
</feature>
<feature type="region of interest" description="Disordered" evidence="2">
    <location>
        <begin position="974"/>
        <end position="1047"/>
    </location>
</feature>
<feature type="region of interest" description="Disordered" evidence="2">
    <location>
        <begin position="1443"/>
        <end position="1504"/>
    </location>
</feature>
<proteinExistence type="predicted"/>
<accession>A0A2N1PKV7</accession>
<feature type="transmembrane region" description="Helical" evidence="3">
    <location>
        <begin position="1972"/>
        <end position="1990"/>
    </location>
</feature>
<dbReference type="InterPro" id="IPR045584">
    <property type="entry name" value="Pilin-like"/>
</dbReference>
<feature type="region of interest" description="Disordered" evidence="2">
    <location>
        <begin position="330"/>
        <end position="388"/>
    </location>
</feature>
<keyword evidence="3" id="KW-0472">Membrane</keyword>
<feature type="transmembrane region" description="Helical" evidence="3">
    <location>
        <begin position="1920"/>
        <end position="1939"/>
    </location>
</feature>
<feature type="coiled-coil region" evidence="1">
    <location>
        <begin position="1247"/>
        <end position="1274"/>
    </location>
</feature>
<feature type="transmembrane region" description="Helical" evidence="3">
    <location>
        <begin position="1113"/>
        <end position="1133"/>
    </location>
</feature>
<dbReference type="Proteomes" id="UP000233256">
    <property type="component" value="Unassembled WGS sequence"/>
</dbReference>
<organism evidence="4 5">
    <name type="scientific">Candidatus Wallbacteria bacterium HGW-Wallbacteria-1</name>
    <dbReference type="NCBI Taxonomy" id="2013854"/>
    <lineage>
        <taxon>Bacteria</taxon>
        <taxon>Candidatus Walliibacteriota</taxon>
    </lineage>
</organism>
<feature type="transmembrane region" description="Helical" evidence="3">
    <location>
        <begin position="776"/>
        <end position="795"/>
    </location>
</feature>
<feature type="transmembrane region" description="Helical" evidence="3">
    <location>
        <begin position="1086"/>
        <end position="1108"/>
    </location>
</feature>
<dbReference type="SUPFAM" id="SSF54523">
    <property type="entry name" value="Pili subunits"/>
    <property type="match status" value="1"/>
</dbReference>
<sequence length="1996" mass="217958">MKNQHQGLRRIKKNQHTASGGLSQWNQRHFRLALFIFLAVLCNFLATPFSFSAASGTAAPDSPTPSDRITYYIPFDDVGSLFTGSNSKSEKRRTDSDNRGLPSLRHDSMIFLPYSDLESLEKRILGIRKNIDELRGIRFGSQKESKVKLPQWTLDELLIKGHTGTLESRGLLDITVSATVTLNEYGLVTVPVIRGRLNLAKSDWDPSKVMMDMKYVREEVSSSEESGASSLPNTQYSILLWEKGTHKINLTLVATPLTVAGKSLFTFEPGIAARGEAQFVFPDDGMEGSFLQHIGIQKEKKGGLQTISSRLLPSGSMTFYFFSRKKTLEPTQAPGHSEGGQAAEIAGGTTSGEPVSAAAAASTPSTTGEGDKTSTVTEKAPSSEKATAIEKATVTGKAPVIRKVIPKIFSEVSTLLSIGDRIIQGVAVFDYQIRRASLSTIQVAFPEGLEILEVSCLDMETWALLPASAAAESSVPTEGDGNVADEANSGQPLPRRLSVSLNVPFKGDKRLVVVFERRIEGGGDGKSEKTGSAEMISVPTLSTLFCERELGYTGVEALTSVEVSEGNGNRGVRIDPSELPGHISGLARNPVIMAFRNSRGAWPLSLAIKRFRGAQVLSTYADKANLALIRIESGKTLTRMNLKIKNKGKQFLKLRLPEGTRILNTFVDGVPEKASRGEDGKIWIPLVQSDEDTPFPVQVVFEDSAGEAVPSFGRAGFTVPAADIPIGAMSLSLYLPENVTYTSFRGDMEQVSRDEEHILFMISRGVIRAAMAAMEWAVILAILLAFMALIAKIFLHIPFRSIGGVLSSAGTKVATSAFSFLTNVAAIFVVILVIALLAAISIPNFSKARKQARVKSCIANMRTLEGAIEMLDMDSSGTIPELTSTGFLCSSGKTGPLMELLISKRYLKSAPTCKGGGKYYNVVQDSSNFLACTAHGTVNEPTNGEAYVIPTGSSSSTGRNNVMAEARMDYDRMEESLGREMSKSRRRQSPKKKSEKPSSRSWKGAPSESESDFFASSAGSMPSPTPVKDGGSSRSDEGHGRAKGVLPVPVRIPGSSNVYHFTRIMIPAGQSLTLNSYFFGKTPLKGLYTLCGLAGFLLAMGLVGMMYWSEKKFIYGIMALIGIAGTLAAEHTIDSGLRFSTRAGLLIPILAIIGLKVFILAKHLPVFFDWLGRFKKNAMEKFFPSAMILLLAALLSSMIPMGQCLLSPAMALEENAVWVPYRTLSETKLLEGSGRMVFIPYSRFLSLRSEMERLQQSRDELVSINEKIRQNNLQSVECPFEYSLISMEHQGTSGPGAIRFRTQVRIFKSGAGMAEIPLISTIVAIVSCRIDGRDVTLNRSENSGMFHLMTDQRGQIDVELIYYVRTETFRSGFRVSFAHASVARELLILNPGPGDYNVDFPSAVLTHSTGDRASGRSLHFAVTPGNEITFNCEPRVTDPFSARSAVQGGMSGTGTLDFSGDGRSGTTVSGTRSQNSGTAISSTGNESGNLPQDRKEQVTTRETRKPKVFATVETIYRLSDSLLRASANINYNLRFGSVGIFEIEVPEDVEIVSVGDDDTLKWEIQKSRMTVYLPTPKRGSFNLPVKFERIVADNAEKIEIPVLRTVNTERENGHIGIEVRSSMEVRVDSSTNSMTIDPAKLPGSLRSLAEGPVVLAMKYTRQPFDLVLKVKKSEELPMVTAMIDTARFNSYLSGNGTLLTESVFNVRNNHEQFLKIRLPRNHSIWSVTVDGKTAKPGMVSDREAAIPIRKSVGQGDALTTFEVRIVTAHEGEVMGYIARRSLTLPEVLNIGITQLEWTVGLPETHRMISWDGDLNEASESPTGKFLNDETVYRVKDSSAGSRKNGNSGKNFSDMQRNRELIKGLNVPLPEGMDGEGLLSVKVRIPGSSRTHRFTAKLLDAGSRSPELRIVCGSNKLEKRVYGLTYAIGIGVCLLFWWGMRREGRRMFTSMIGIIIIGGVYFSQEYLIMSLDIFGLGLAMGVMGLVFYLLVKPWQLD</sequence>
<evidence type="ECO:0000313" key="4">
    <source>
        <dbReference type="EMBL" id="PKK88959.1"/>
    </source>
</evidence>
<keyword evidence="1" id="KW-0175">Coiled coil</keyword>